<keyword evidence="2" id="KW-0472">Membrane</keyword>
<keyword evidence="2" id="KW-0812">Transmembrane</keyword>
<feature type="transmembrane region" description="Helical" evidence="2">
    <location>
        <begin position="7"/>
        <end position="29"/>
    </location>
</feature>
<dbReference type="AlphaFoldDB" id="F2J1I2"/>
<evidence type="ECO:0000313" key="3">
    <source>
        <dbReference type="EMBL" id="ADZ69764.1"/>
    </source>
</evidence>
<reference evidence="3 4" key="1">
    <citation type="journal article" date="2011" name="J. Bacteriol.">
        <title>Complete genome sequence of Polymorphum gilvum SL003B-26A1T, a crude oil-degrading bacterium from oil-polluted saline soil.</title>
        <authorList>
            <person name="Li S.G."/>
            <person name="Tang Y.Q."/>
            <person name="Nie Y."/>
            <person name="Cai M."/>
            <person name="Wu X.L."/>
        </authorList>
    </citation>
    <scope>NUCLEOTIDE SEQUENCE [LARGE SCALE GENOMIC DNA]</scope>
    <source>
        <strain evidence="4">LMG 25793 / CGMCC 1.9160 / SL003B-26A1</strain>
    </source>
</reference>
<gene>
    <name evidence="3" type="ordered locus">SL003B_1336</name>
</gene>
<name>F2J1I2_POLGS</name>
<evidence type="ECO:0000256" key="2">
    <source>
        <dbReference type="SAM" id="Phobius"/>
    </source>
</evidence>
<protein>
    <submittedName>
        <fullName evidence="3">Uncharacterized protein</fullName>
    </submittedName>
</protein>
<dbReference type="RefSeq" id="WP_013652081.1">
    <property type="nucleotide sequence ID" value="NC_015259.1"/>
</dbReference>
<proteinExistence type="predicted"/>
<sequence length="88" mass="9647">MRTKTIISALVFMPVNAVLFGAGIIPVLAIPELRAYAMILIPIVVAASLVASVPLSRWIAPRLRLRDRTRRPEAHRQGTDYPVSGSAR</sequence>
<dbReference type="HOGENOM" id="CLU_181472_0_0_5"/>
<organism evidence="3 4">
    <name type="scientific">Polymorphum gilvum (strain LMG 25793 / CGMCC 1.9160 / SL003B-26A1)</name>
    <dbReference type="NCBI Taxonomy" id="991905"/>
    <lineage>
        <taxon>Bacteria</taxon>
        <taxon>Pseudomonadati</taxon>
        <taxon>Pseudomonadota</taxon>
        <taxon>Alphaproteobacteria</taxon>
        <taxon>Rhodobacterales</taxon>
        <taxon>Paracoccaceae</taxon>
        <taxon>Polymorphum</taxon>
    </lineage>
</organism>
<feature type="region of interest" description="Disordered" evidence="1">
    <location>
        <begin position="69"/>
        <end position="88"/>
    </location>
</feature>
<feature type="compositionally biased region" description="Basic and acidic residues" evidence="1">
    <location>
        <begin position="69"/>
        <end position="78"/>
    </location>
</feature>
<feature type="transmembrane region" description="Helical" evidence="2">
    <location>
        <begin position="35"/>
        <end position="60"/>
    </location>
</feature>
<dbReference type="EMBL" id="CP002568">
    <property type="protein sequence ID" value="ADZ69764.1"/>
    <property type="molecule type" value="Genomic_DNA"/>
</dbReference>
<evidence type="ECO:0000313" key="4">
    <source>
        <dbReference type="Proteomes" id="UP000008130"/>
    </source>
</evidence>
<keyword evidence="4" id="KW-1185">Reference proteome</keyword>
<evidence type="ECO:0000256" key="1">
    <source>
        <dbReference type="SAM" id="MobiDB-lite"/>
    </source>
</evidence>
<dbReference type="Proteomes" id="UP000008130">
    <property type="component" value="Chromosome"/>
</dbReference>
<dbReference type="KEGG" id="pgv:SL003B_1336"/>
<accession>F2J1I2</accession>
<keyword evidence="2" id="KW-1133">Transmembrane helix</keyword>